<sequence length="117" mass="12601">MNAAADLPLWAAILVSFFVVFGAALTLLGTIGLVRMRTFYARVHAPTLGTTLGTGGVLAASMILSSMLQSRLVLHEIMIAVFVTVTTPVTLMLLGRAALYRDRIEKQEGIPPFENDP</sequence>
<accession>A0ABU0M123</accession>
<keyword evidence="1" id="KW-0812">Transmembrane</keyword>
<evidence type="ECO:0000313" key="3">
    <source>
        <dbReference type="Proteomes" id="UP001223743"/>
    </source>
</evidence>
<dbReference type="EMBL" id="JAUSWJ010000001">
    <property type="protein sequence ID" value="MDQ0514649.1"/>
    <property type="molecule type" value="Genomic_DNA"/>
</dbReference>
<evidence type="ECO:0000313" key="2">
    <source>
        <dbReference type="EMBL" id="MDQ0514649.1"/>
    </source>
</evidence>
<dbReference type="NCBIfam" id="TIGR01300">
    <property type="entry name" value="CPA3_mnhG_phaG"/>
    <property type="match status" value="1"/>
</dbReference>
<dbReference type="PANTHER" id="PTHR34703:SF1">
    <property type="entry name" value="ANTIPORTER SUBUNIT MNHG2-RELATED"/>
    <property type="match status" value="1"/>
</dbReference>
<comment type="caution">
    <text evidence="2">The sequence shown here is derived from an EMBL/GenBank/DDBJ whole genome shotgun (WGS) entry which is preliminary data.</text>
</comment>
<gene>
    <name evidence="2" type="ORF">QO015_000262</name>
</gene>
<dbReference type="Pfam" id="PF03334">
    <property type="entry name" value="PhaG_MnhG_YufB"/>
    <property type="match status" value="1"/>
</dbReference>
<feature type="transmembrane region" description="Helical" evidence="1">
    <location>
        <begin position="77"/>
        <end position="99"/>
    </location>
</feature>
<organism evidence="2 3">
    <name type="scientific">Kaistia geumhonensis</name>
    <dbReference type="NCBI Taxonomy" id="410839"/>
    <lineage>
        <taxon>Bacteria</taxon>
        <taxon>Pseudomonadati</taxon>
        <taxon>Pseudomonadota</taxon>
        <taxon>Alphaproteobacteria</taxon>
        <taxon>Hyphomicrobiales</taxon>
        <taxon>Kaistiaceae</taxon>
        <taxon>Kaistia</taxon>
    </lineage>
</organism>
<dbReference type="PANTHER" id="PTHR34703">
    <property type="entry name" value="ANTIPORTER SUBUNIT MNHG2-RELATED"/>
    <property type="match status" value="1"/>
</dbReference>
<dbReference type="RefSeq" id="WP_266281981.1">
    <property type="nucleotide sequence ID" value="NZ_JAPKNF010000001.1"/>
</dbReference>
<name>A0ABU0M123_9HYPH</name>
<reference evidence="2 3" key="1">
    <citation type="submission" date="2023-07" db="EMBL/GenBank/DDBJ databases">
        <title>Genomic Encyclopedia of Type Strains, Phase IV (KMG-IV): sequencing the most valuable type-strain genomes for metagenomic binning, comparative biology and taxonomic classification.</title>
        <authorList>
            <person name="Goeker M."/>
        </authorList>
    </citation>
    <scope>NUCLEOTIDE SEQUENCE [LARGE SCALE GENOMIC DNA]</scope>
    <source>
        <strain evidence="2 3">B1-1</strain>
    </source>
</reference>
<keyword evidence="1" id="KW-1133">Transmembrane helix</keyword>
<protein>
    <submittedName>
        <fullName evidence="2">Multicomponent K+:H+ antiporter subunit G</fullName>
    </submittedName>
</protein>
<feature type="transmembrane region" description="Helical" evidence="1">
    <location>
        <begin position="46"/>
        <end position="65"/>
    </location>
</feature>
<proteinExistence type="predicted"/>
<keyword evidence="1" id="KW-0472">Membrane</keyword>
<dbReference type="Proteomes" id="UP001223743">
    <property type="component" value="Unassembled WGS sequence"/>
</dbReference>
<keyword evidence="3" id="KW-1185">Reference proteome</keyword>
<feature type="transmembrane region" description="Helical" evidence="1">
    <location>
        <begin position="12"/>
        <end position="34"/>
    </location>
</feature>
<evidence type="ECO:0000256" key="1">
    <source>
        <dbReference type="SAM" id="Phobius"/>
    </source>
</evidence>
<dbReference type="InterPro" id="IPR005133">
    <property type="entry name" value="PhaG_MnhG_YufB"/>
</dbReference>